<dbReference type="AlphaFoldDB" id="A0A6V8R195"/>
<gene>
    <name evidence="2" type="ORF">TASIC1_0009019300</name>
</gene>
<protein>
    <submittedName>
        <fullName evidence="2">Uncharacterized protein</fullName>
    </submittedName>
</protein>
<name>A0A6V8R195_TRIAP</name>
<dbReference type="Proteomes" id="UP000517252">
    <property type="component" value="Unassembled WGS sequence"/>
</dbReference>
<evidence type="ECO:0000313" key="2">
    <source>
        <dbReference type="EMBL" id="GFP57856.1"/>
    </source>
</evidence>
<proteinExistence type="predicted"/>
<sequence>MRNQLDGPRQPEPVRIITIIRHSAFYSFPLLPNPQNRRARRNRGAPPKLFFSFRGSAGGTGSGREQRRLGEPPSSNVQALLLHEKRPPLLRVFEGREETRLSLAAMVTVMANCPVGDEDADEDLVEGIL</sequence>
<comment type="caution">
    <text evidence="2">The sequence shown here is derived from an EMBL/GenBank/DDBJ whole genome shotgun (WGS) entry which is preliminary data.</text>
</comment>
<feature type="region of interest" description="Disordered" evidence="1">
    <location>
        <begin position="32"/>
        <end position="73"/>
    </location>
</feature>
<evidence type="ECO:0000256" key="1">
    <source>
        <dbReference type="SAM" id="MobiDB-lite"/>
    </source>
</evidence>
<evidence type="ECO:0000313" key="3">
    <source>
        <dbReference type="Proteomes" id="UP000517252"/>
    </source>
</evidence>
<accession>A0A6V8R195</accession>
<reference evidence="2 3" key="1">
    <citation type="submission" date="2020-07" db="EMBL/GenBank/DDBJ databases">
        <title>Trichoderma asperellum IC-1 whole genome shotgun sequence.</title>
        <authorList>
            <person name="Kanamasa S."/>
            <person name="Takahashi H."/>
        </authorList>
    </citation>
    <scope>NUCLEOTIDE SEQUENCE [LARGE SCALE GENOMIC DNA]</scope>
    <source>
        <strain evidence="2 3">IC-1</strain>
    </source>
</reference>
<dbReference type="EMBL" id="BLZH01000009">
    <property type="protein sequence ID" value="GFP57856.1"/>
    <property type="molecule type" value="Genomic_DNA"/>
</dbReference>
<organism evidence="2 3">
    <name type="scientific">Trichoderma asperellum</name>
    <name type="common">Filamentous fungus</name>
    <dbReference type="NCBI Taxonomy" id="101201"/>
    <lineage>
        <taxon>Eukaryota</taxon>
        <taxon>Fungi</taxon>
        <taxon>Dikarya</taxon>
        <taxon>Ascomycota</taxon>
        <taxon>Pezizomycotina</taxon>
        <taxon>Sordariomycetes</taxon>
        <taxon>Hypocreomycetidae</taxon>
        <taxon>Hypocreales</taxon>
        <taxon>Hypocreaceae</taxon>
        <taxon>Trichoderma</taxon>
    </lineage>
</organism>